<dbReference type="Gene3D" id="1.20.58.1910">
    <property type="match status" value="1"/>
</dbReference>
<dbReference type="EMBL" id="FOCC01000009">
    <property type="protein sequence ID" value="SEM80108.1"/>
    <property type="molecule type" value="Genomic_DNA"/>
</dbReference>
<dbReference type="PANTHER" id="PTHR33594:SF1">
    <property type="entry name" value="HD_PDEASE DOMAIN-CONTAINING PROTEIN"/>
    <property type="match status" value="1"/>
</dbReference>
<dbReference type="InterPro" id="IPR006674">
    <property type="entry name" value="HD_domain"/>
</dbReference>
<reference evidence="2 3" key="1">
    <citation type="submission" date="2016-10" db="EMBL/GenBank/DDBJ databases">
        <authorList>
            <person name="Varghese N."/>
            <person name="Submissions S."/>
        </authorList>
    </citation>
    <scope>NUCLEOTIDE SEQUENCE [LARGE SCALE GENOMIC DNA]</scope>
    <source>
        <strain evidence="2 3">WC1T17</strain>
    </source>
</reference>
<dbReference type="PANTHER" id="PTHR33594">
    <property type="entry name" value="SUPERFAMILY HYDROLASE, PUTATIVE (AFU_ORTHOLOGUE AFUA_1G03035)-RELATED"/>
    <property type="match status" value="1"/>
</dbReference>
<accession>A0ABY1ACH0</accession>
<organism evidence="2 3">
    <name type="scientific">Ligilactobacillus ruminis</name>
    <dbReference type="NCBI Taxonomy" id="1623"/>
    <lineage>
        <taxon>Bacteria</taxon>
        <taxon>Bacillati</taxon>
        <taxon>Bacillota</taxon>
        <taxon>Bacilli</taxon>
        <taxon>Lactobacillales</taxon>
        <taxon>Lactobacillaceae</taxon>
        <taxon>Ligilactobacillus</taxon>
    </lineage>
</organism>
<protein>
    <recommendedName>
        <fullName evidence="1">HD/PDEase domain-containing protein</fullName>
    </recommendedName>
</protein>
<name>A0ABY1ACH0_9LACO</name>
<dbReference type="SMART" id="SM00471">
    <property type="entry name" value="HDc"/>
    <property type="match status" value="1"/>
</dbReference>
<evidence type="ECO:0000313" key="2">
    <source>
        <dbReference type="EMBL" id="SEM80108.1"/>
    </source>
</evidence>
<comment type="caution">
    <text evidence="2">The sequence shown here is derived from an EMBL/GenBank/DDBJ whole genome shotgun (WGS) entry which is preliminary data.</text>
</comment>
<sequence>MDKLPQIIAYATAKLKNDKTGHGLDHLTRVAQNAKLLLKEEPQADTFIVLAACWLHDTIDEKLTDPKQAQSQLKAFLKQIGLTEAQIQAILAIITQMSFTRNLNGRQKLSLEGQLVQDADWLDAIGAIGCVRAIYYGGAHRETIYDPKIKPRTNLTKEAYRQLEDETIINHFYEKLLKIADMLNTQAAKELAKKRQKFMLAFLEEFKNEWNGLS</sequence>
<dbReference type="Pfam" id="PF01966">
    <property type="entry name" value="HD"/>
    <property type="match status" value="1"/>
</dbReference>
<dbReference type="CDD" id="cd00077">
    <property type="entry name" value="HDc"/>
    <property type="match status" value="1"/>
</dbReference>
<feature type="domain" description="HD/PDEase" evidence="1">
    <location>
        <begin position="19"/>
        <end position="134"/>
    </location>
</feature>
<dbReference type="InterPro" id="IPR003607">
    <property type="entry name" value="HD/PDEase_dom"/>
</dbReference>
<evidence type="ECO:0000259" key="1">
    <source>
        <dbReference type="SMART" id="SM00471"/>
    </source>
</evidence>
<dbReference type="Gene3D" id="1.10.472.50">
    <property type="entry name" value="HD-domain/PDEase-like"/>
    <property type="match status" value="1"/>
</dbReference>
<evidence type="ECO:0000313" key="3">
    <source>
        <dbReference type="Proteomes" id="UP000182089"/>
    </source>
</evidence>
<dbReference type="Proteomes" id="UP000182089">
    <property type="component" value="Unassembled WGS sequence"/>
</dbReference>
<proteinExistence type="predicted"/>
<dbReference type="SUPFAM" id="SSF109604">
    <property type="entry name" value="HD-domain/PDEase-like"/>
    <property type="match status" value="1"/>
</dbReference>
<gene>
    <name evidence="2" type="ORF">SAMN05216431_10929</name>
</gene>